<feature type="binding site" evidence="8">
    <location>
        <position position="110"/>
    </location>
    <ligand>
        <name>UDP-alpha-D-glucose</name>
        <dbReference type="ChEBI" id="CHEBI:58885"/>
    </ligand>
</feature>
<keyword evidence="4 10" id="KW-0812">Transmembrane</keyword>
<evidence type="ECO:0000256" key="3">
    <source>
        <dbReference type="ARBA" id="ARBA00022679"/>
    </source>
</evidence>
<dbReference type="Proteomes" id="UP000626092">
    <property type="component" value="Unassembled WGS sequence"/>
</dbReference>
<keyword evidence="3" id="KW-0808">Transferase</keyword>
<dbReference type="GO" id="GO:0016020">
    <property type="term" value="C:membrane"/>
    <property type="evidence" value="ECO:0007669"/>
    <property type="project" value="InterPro"/>
</dbReference>
<dbReference type="AlphaFoldDB" id="A0A834LAU5"/>
<dbReference type="GO" id="GO:0016760">
    <property type="term" value="F:cellulose synthase (UDP-forming) activity"/>
    <property type="evidence" value="ECO:0007669"/>
    <property type="project" value="InterPro"/>
</dbReference>
<keyword evidence="12" id="KW-1185">Reference proteome</keyword>
<dbReference type="EMBL" id="WJXA01000011">
    <property type="protein sequence ID" value="KAF7126878.1"/>
    <property type="molecule type" value="Genomic_DNA"/>
</dbReference>
<dbReference type="GO" id="GO:0012505">
    <property type="term" value="C:endomembrane system"/>
    <property type="evidence" value="ECO:0007669"/>
    <property type="project" value="UniProtKB-SubCell"/>
</dbReference>
<accession>A0A834LAU5</accession>
<organism evidence="11 12">
    <name type="scientific">Rhododendron simsii</name>
    <name type="common">Sims's rhododendron</name>
    <dbReference type="NCBI Taxonomy" id="118357"/>
    <lineage>
        <taxon>Eukaryota</taxon>
        <taxon>Viridiplantae</taxon>
        <taxon>Streptophyta</taxon>
        <taxon>Embryophyta</taxon>
        <taxon>Tracheophyta</taxon>
        <taxon>Spermatophyta</taxon>
        <taxon>Magnoliopsida</taxon>
        <taxon>eudicotyledons</taxon>
        <taxon>Gunneridae</taxon>
        <taxon>Pentapetalae</taxon>
        <taxon>asterids</taxon>
        <taxon>Ericales</taxon>
        <taxon>Ericaceae</taxon>
        <taxon>Ericoideae</taxon>
        <taxon>Rhodoreae</taxon>
        <taxon>Rhododendron</taxon>
    </lineage>
</organism>
<proteinExistence type="predicted"/>
<keyword evidence="2" id="KW-0328">Glycosyltransferase</keyword>
<name>A0A834LAU5_RHOSS</name>
<keyword evidence="5 10" id="KW-1133">Transmembrane helix</keyword>
<keyword evidence="7" id="KW-0961">Cell wall biogenesis/degradation</keyword>
<sequence length="178" mass="20365">MDAKKDLEHYMGMVQLRGKTEWKRGRKGRMEVVLVSHRSTCRGQSAQNPGIPFPDYDQEREYKEFKVRINGLVGMAHKVFLDGAHDVEGNQLPHLIYVSREKRPEFYHHKKAGAINALLRASAVILIAAYLLTVDCDNYINNSKALREAMCFMMDPASGKKICYVQFPQRFDGIDRCG</sequence>
<dbReference type="GO" id="GO:0030244">
    <property type="term" value="P:cellulose biosynthetic process"/>
    <property type="evidence" value="ECO:0007669"/>
    <property type="project" value="InterPro"/>
</dbReference>
<evidence type="ECO:0008006" key="13">
    <source>
        <dbReference type="Google" id="ProtNLM"/>
    </source>
</evidence>
<evidence type="ECO:0000256" key="2">
    <source>
        <dbReference type="ARBA" id="ARBA00022676"/>
    </source>
</evidence>
<dbReference type="GO" id="GO:0071555">
    <property type="term" value="P:cell wall organization"/>
    <property type="evidence" value="ECO:0007669"/>
    <property type="project" value="UniProtKB-KW"/>
</dbReference>
<feature type="binding site" evidence="9">
    <location>
        <position position="135"/>
    </location>
    <ligand>
        <name>Mn(2+)</name>
        <dbReference type="ChEBI" id="CHEBI:29035"/>
    </ligand>
</feature>
<evidence type="ECO:0000256" key="9">
    <source>
        <dbReference type="PIRSR" id="PIRSR605150-3"/>
    </source>
</evidence>
<evidence type="ECO:0000313" key="12">
    <source>
        <dbReference type="Proteomes" id="UP000626092"/>
    </source>
</evidence>
<gene>
    <name evidence="11" type="ORF">RHSIM_Rhsim11G0079700</name>
</gene>
<dbReference type="InterPro" id="IPR029044">
    <property type="entry name" value="Nucleotide-diphossugar_trans"/>
</dbReference>
<reference evidence="11" key="1">
    <citation type="submission" date="2019-11" db="EMBL/GenBank/DDBJ databases">
        <authorList>
            <person name="Liu Y."/>
            <person name="Hou J."/>
            <person name="Li T.-Q."/>
            <person name="Guan C.-H."/>
            <person name="Wu X."/>
            <person name="Wu H.-Z."/>
            <person name="Ling F."/>
            <person name="Zhang R."/>
            <person name="Shi X.-G."/>
            <person name="Ren J.-P."/>
            <person name="Chen E.-F."/>
            <person name="Sun J.-M."/>
        </authorList>
    </citation>
    <scope>NUCLEOTIDE SEQUENCE</scope>
    <source>
        <strain evidence="11">Adult_tree_wgs_1</strain>
        <tissue evidence="11">Leaves</tissue>
    </source>
</reference>
<dbReference type="Gene3D" id="3.90.550.10">
    <property type="entry name" value="Spore Coat Polysaccharide Biosynthesis Protein SpsA, Chain A"/>
    <property type="match status" value="1"/>
</dbReference>
<feature type="binding site" evidence="9">
    <location>
        <position position="111"/>
    </location>
    <ligand>
        <name>Mn(2+)</name>
        <dbReference type="ChEBI" id="CHEBI:29035"/>
    </ligand>
</feature>
<dbReference type="InterPro" id="IPR005150">
    <property type="entry name" value="Cellulose_synth"/>
</dbReference>
<dbReference type="PANTHER" id="PTHR13301">
    <property type="entry name" value="X-BOX TRANSCRIPTION FACTOR-RELATED"/>
    <property type="match status" value="1"/>
</dbReference>
<dbReference type="OrthoDB" id="72851at2759"/>
<feature type="transmembrane region" description="Helical" evidence="10">
    <location>
        <begin position="112"/>
        <end position="132"/>
    </location>
</feature>
<dbReference type="Pfam" id="PF03552">
    <property type="entry name" value="Cellulose_synt"/>
    <property type="match status" value="1"/>
</dbReference>
<keyword evidence="6 10" id="KW-0472">Membrane</keyword>
<comment type="subcellular location">
    <subcellularLocation>
        <location evidence="1">Endomembrane system</location>
        <topology evidence="1">Multi-pass membrane protein</topology>
    </subcellularLocation>
</comment>
<evidence type="ECO:0000256" key="5">
    <source>
        <dbReference type="ARBA" id="ARBA00022989"/>
    </source>
</evidence>
<evidence type="ECO:0000256" key="10">
    <source>
        <dbReference type="SAM" id="Phobius"/>
    </source>
</evidence>
<evidence type="ECO:0000313" key="11">
    <source>
        <dbReference type="EMBL" id="KAF7126878.1"/>
    </source>
</evidence>
<evidence type="ECO:0000256" key="6">
    <source>
        <dbReference type="ARBA" id="ARBA00023136"/>
    </source>
</evidence>
<evidence type="ECO:0000256" key="4">
    <source>
        <dbReference type="ARBA" id="ARBA00022692"/>
    </source>
</evidence>
<evidence type="ECO:0000256" key="7">
    <source>
        <dbReference type="ARBA" id="ARBA00023316"/>
    </source>
</evidence>
<comment type="caution">
    <text evidence="11">The sequence shown here is derived from an EMBL/GenBank/DDBJ whole genome shotgun (WGS) entry which is preliminary data.</text>
</comment>
<evidence type="ECO:0000256" key="1">
    <source>
        <dbReference type="ARBA" id="ARBA00004127"/>
    </source>
</evidence>
<evidence type="ECO:0000256" key="8">
    <source>
        <dbReference type="PIRSR" id="PIRSR605150-2"/>
    </source>
</evidence>
<protein>
    <recommendedName>
        <fullName evidence="13">Cellulose synthase</fullName>
    </recommendedName>
</protein>